<keyword evidence="2" id="KW-1185">Reference proteome</keyword>
<evidence type="ECO:0000313" key="2">
    <source>
        <dbReference type="Proteomes" id="UP001162030"/>
    </source>
</evidence>
<dbReference type="InterPro" id="IPR005358">
    <property type="entry name" value="Puta_zinc/iron-chelating_dom"/>
</dbReference>
<name>A0ABM9I423_9GAMM</name>
<dbReference type="Proteomes" id="UP001162030">
    <property type="component" value="Chromosome"/>
</dbReference>
<sequence>MTEFLRRPTHRYHDPLALVWIACAERVGFRIERTPHAYASTDGRGTIYIGTDDLLDPDDSLAQMILHELCHALVEGEEGERQVDWGLGHGFGKDPWREHACLRLQAYLADGVGLRDFFAPTTDFRVTFWNSLPADPFAAPPENGGRRERSCVAARVAAWRASQSRWAPHLQEALAVSAAIAALVPRVKHARDSGPATGADNGRIGHDLMPSLWETVAEPPARHPAGHAPVATYHQGRGCVDCAWSFIQRRRLRCRHAPNIPLPDDAPACARFEPAEELDCQSCGACCREAYDAVELTGCERVIERHPDLVVLNGTRAKLRRDGSRCIALSGGRTPSEAYACTIYKDRPKTCREFTRGSANCLDARRRVGLSL</sequence>
<dbReference type="RefSeq" id="WP_317963276.1">
    <property type="nucleotide sequence ID" value="NZ_OX458333.1"/>
</dbReference>
<reference evidence="1 2" key="1">
    <citation type="submission" date="2023-03" db="EMBL/GenBank/DDBJ databases">
        <authorList>
            <person name="Pearce D."/>
        </authorList>
    </citation>
    <scope>NUCLEOTIDE SEQUENCE [LARGE SCALE GENOMIC DNA]</scope>
    <source>
        <strain evidence="1">Msz</strain>
    </source>
</reference>
<protein>
    <submittedName>
        <fullName evidence="1">Zinc-or iron-chelating protein</fullName>
    </submittedName>
</protein>
<dbReference type="Pfam" id="PF03692">
    <property type="entry name" value="CxxCxxCC"/>
    <property type="match status" value="1"/>
</dbReference>
<dbReference type="EMBL" id="OX458333">
    <property type="protein sequence ID" value="CAI8878155.1"/>
    <property type="molecule type" value="Genomic_DNA"/>
</dbReference>
<accession>A0ABM9I423</accession>
<proteinExistence type="predicted"/>
<organism evidence="1 2">
    <name type="scientific">Methylocaldum szegediense</name>
    <dbReference type="NCBI Taxonomy" id="73780"/>
    <lineage>
        <taxon>Bacteria</taxon>
        <taxon>Pseudomonadati</taxon>
        <taxon>Pseudomonadota</taxon>
        <taxon>Gammaproteobacteria</taxon>
        <taxon>Methylococcales</taxon>
        <taxon>Methylococcaceae</taxon>
        <taxon>Methylocaldum</taxon>
    </lineage>
</organism>
<gene>
    <name evidence="1" type="ORF">MSZNOR_3011</name>
</gene>
<evidence type="ECO:0000313" key="1">
    <source>
        <dbReference type="EMBL" id="CAI8878155.1"/>
    </source>
</evidence>